<name>A0ACC3N7T5_9PEZI</name>
<organism evidence="1 2">
    <name type="scientific">Vermiconidia calcicola</name>
    <dbReference type="NCBI Taxonomy" id="1690605"/>
    <lineage>
        <taxon>Eukaryota</taxon>
        <taxon>Fungi</taxon>
        <taxon>Dikarya</taxon>
        <taxon>Ascomycota</taxon>
        <taxon>Pezizomycotina</taxon>
        <taxon>Dothideomycetes</taxon>
        <taxon>Dothideomycetidae</taxon>
        <taxon>Mycosphaerellales</taxon>
        <taxon>Extremaceae</taxon>
        <taxon>Vermiconidia</taxon>
    </lineage>
</organism>
<gene>
    <name evidence="1" type="ORF">LTR37_009348</name>
</gene>
<accession>A0ACC3N7T5</accession>
<dbReference type="EMBL" id="JAUTXU010000073">
    <property type="protein sequence ID" value="KAK3711830.1"/>
    <property type="molecule type" value="Genomic_DNA"/>
</dbReference>
<evidence type="ECO:0000313" key="1">
    <source>
        <dbReference type="EMBL" id="KAK3711830.1"/>
    </source>
</evidence>
<comment type="caution">
    <text evidence="1">The sequence shown here is derived from an EMBL/GenBank/DDBJ whole genome shotgun (WGS) entry which is preliminary data.</text>
</comment>
<reference evidence="1" key="1">
    <citation type="submission" date="2023-07" db="EMBL/GenBank/DDBJ databases">
        <title>Black Yeasts Isolated from many extreme environments.</title>
        <authorList>
            <person name="Coleine C."/>
            <person name="Stajich J.E."/>
            <person name="Selbmann L."/>
        </authorList>
    </citation>
    <scope>NUCLEOTIDE SEQUENCE</scope>
    <source>
        <strain evidence="1">CCFEE 5714</strain>
    </source>
</reference>
<sequence>MLTCVDRDKKRKNDDENEKGGPGGKKKGHKAELERVRALMKQTMEEEQAWKKACAELERELTECNVPFVPAAPPGERKAAAPPAPGSFRLQGGRPNTFPGQGRALDFWQRSEAPWADDSEELEADFRKRTEAAFGTGGSQPPASSAGPSASAGRAPNPPVWRPVQQPQQHDRPLAPLPAKDSCGGFWLYLACPDRNHCQQSHDFLSPQMTTNSNYASRLVEGKLPWFTTFIGFKKWYGKGVDLLSMKCLSPQAEQRSQDTDPAKEKLERDRMTAPQAGPTTVIGSAAGQRVKPDPAPVVVQRVPDVGVRLNYSEQAKFRGFCTLREQHRRAKMADSGTEVHELDMTKLPYGPSMVEMQEMARHWKVRHMDMAPARDPPEPMRGPRLGAPPSGGSGSGGGIGGGASVVASVPPRT</sequence>
<evidence type="ECO:0000313" key="2">
    <source>
        <dbReference type="Proteomes" id="UP001281147"/>
    </source>
</evidence>
<dbReference type="Proteomes" id="UP001281147">
    <property type="component" value="Unassembled WGS sequence"/>
</dbReference>
<proteinExistence type="predicted"/>
<protein>
    <submittedName>
        <fullName evidence="1">Uncharacterized protein</fullName>
    </submittedName>
</protein>
<keyword evidence="2" id="KW-1185">Reference proteome</keyword>